<dbReference type="InterPro" id="IPR013108">
    <property type="entry name" value="Amidohydro_3"/>
</dbReference>
<feature type="domain" description="Amidohydrolase 3" evidence="1">
    <location>
        <begin position="78"/>
        <end position="203"/>
    </location>
</feature>
<dbReference type="KEGG" id="uvi:66066528"/>
<dbReference type="PANTHER" id="PTHR22642:SF20">
    <property type="entry name" value="AMIDOHYDROLASE 3 DOMAIN-CONTAINING PROTEIN"/>
    <property type="match status" value="1"/>
</dbReference>
<dbReference type="Gene3D" id="2.30.40.10">
    <property type="entry name" value="Urease, subunit C, domain 1"/>
    <property type="match status" value="1"/>
</dbReference>
<dbReference type="GO" id="GO:0016810">
    <property type="term" value="F:hydrolase activity, acting on carbon-nitrogen (but not peptide) bonds"/>
    <property type="evidence" value="ECO:0007669"/>
    <property type="project" value="InterPro"/>
</dbReference>
<proteinExistence type="predicted"/>
<dbReference type="InterPro" id="IPR032466">
    <property type="entry name" value="Metal_Hydrolase"/>
</dbReference>
<accession>A0A8E5HU11</accession>
<dbReference type="OrthoDB" id="3501663at2759"/>
<keyword evidence="3" id="KW-1185">Reference proteome</keyword>
<dbReference type="SUPFAM" id="SSF51556">
    <property type="entry name" value="Metallo-dependent hydrolases"/>
    <property type="match status" value="1"/>
</dbReference>
<dbReference type="RefSeq" id="XP_042999181.1">
    <property type="nucleotide sequence ID" value="XM_043143248.1"/>
</dbReference>
<evidence type="ECO:0000259" key="1">
    <source>
        <dbReference type="Pfam" id="PF07969"/>
    </source>
</evidence>
<dbReference type="Pfam" id="PF07969">
    <property type="entry name" value="Amidohydro_3"/>
    <property type="match status" value="1"/>
</dbReference>
<dbReference type="GeneID" id="66066528"/>
<dbReference type="AlphaFoldDB" id="A0A8E5HU11"/>
<evidence type="ECO:0000313" key="3">
    <source>
        <dbReference type="Proteomes" id="UP000027002"/>
    </source>
</evidence>
<dbReference type="Proteomes" id="UP000027002">
    <property type="component" value="Chromosome 4"/>
</dbReference>
<dbReference type="PANTHER" id="PTHR22642">
    <property type="entry name" value="IMIDAZOLONEPROPIONASE"/>
    <property type="match status" value="1"/>
</dbReference>
<dbReference type="Gene3D" id="3.20.20.140">
    <property type="entry name" value="Metal-dependent hydrolases"/>
    <property type="match status" value="1"/>
</dbReference>
<organism evidence="2 3">
    <name type="scientific">Ustilaginoidea virens</name>
    <name type="common">Rice false smut fungus</name>
    <name type="synonym">Villosiclava virens</name>
    <dbReference type="NCBI Taxonomy" id="1159556"/>
    <lineage>
        <taxon>Eukaryota</taxon>
        <taxon>Fungi</taxon>
        <taxon>Dikarya</taxon>
        <taxon>Ascomycota</taxon>
        <taxon>Pezizomycotina</taxon>
        <taxon>Sordariomycetes</taxon>
        <taxon>Hypocreomycetidae</taxon>
        <taxon>Hypocreales</taxon>
        <taxon>Clavicipitaceae</taxon>
        <taxon>Ustilaginoidea</taxon>
    </lineage>
</organism>
<protein>
    <recommendedName>
        <fullName evidence="1">Amidohydrolase 3 domain-containing protein</fullName>
    </recommendedName>
</protein>
<name>A0A8E5HU11_USTVR</name>
<gene>
    <name evidence="2" type="ORF">UV8b_05751</name>
</gene>
<dbReference type="EMBL" id="CP072756">
    <property type="protein sequence ID" value="QUC21508.1"/>
    <property type="molecule type" value="Genomic_DNA"/>
</dbReference>
<sequence length="203" mass="21598">MGGLRGMRVAAYWLMKPNGSLETVLAQVDRAAELAKQYNSKLTPDRRLVGVKVICDGTIDACTASITTRLSSAHGLAWLVKRGASERLFAYREFADEGAPLALGSDASTAPHHPLHNLYVATARRSISEPELQTAVNPEFALTVSQAVAGATHGAAHSTFADQWTGSLTAGLKADFVVCDVIVAPEEMAKGVATETWFEGKTV</sequence>
<evidence type="ECO:0000313" key="2">
    <source>
        <dbReference type="EMBL" id="QUC21508.1"/>
    </source>
</evidence>
<dbReference type="InterPro" id="IPR011059">
    <property type="entry name" value="Metal-dep_hydrolase_composite"/>
</dbReference>
<reference evidence="2" key="1">
    <citation type="submission" date="2020-03" db="EMBL/GenBank/DDBJ databases">
        <title>A mixture of massive structural variations and highly conserved coding sequences in Ustilaginoidea virens genome.</title>
        <authorList>
            <person name="Zhang K."/>
            <person name="Zhao Z."/>
            <person name="Zhang Z."/>
            <person name="Li Y."/>
            <person name="Hsiang T."/>
            <person name="Sun W."/>
        </authorList>
    </citation>
    <scope>NUCLEOTIDE SEQUENCE</scope>
    <source>
        <strain evidence="2">UV-8b</strain>
    </source>
</reference>